<feature type="region of interest" description="Disordered" evidence="2">
    <location>
        <begin position="566"/>
        <end position="648"/>
    </location>
</feature>
<keyword evidence="5" id="KW-1185">Reference proteome</keyword>
<evidence type="ECO:0000313" key="4">
    <source>
        <dbReference type="EMBL" id="CAK9111548.1"/>
    </source>
</evidence>
<feature type="transmembrane region" description="Helical" evidence="3">
    <location>
        <begin position="119"/>
        <end position="151"/>
    </location>
</feature>
<comment type="caution">
    <text evidence="4">The sequence shown here is derived from an EMBL/GenBank/DDBJ whole genome shotgun (WGS) entry which is preliminary data.</text>
</comment>
<accession>A0ABP0SGN2</accession>
<protein>
    <submittedName>
        <fullName evidence="4">Ion_trans domain-containing protein</fullName>
    </submittedName>
</protein>
<dbReference type="Proteomes" id="UP001642464">
    <property type="component" value="Unassembled WGS sequence"/>
</dbReference>
<feature type="region of interest" description="Disordered" evidence="2">
    <location>
        <begin position="1429"/>
        <end position="1452"/>
    </location>
</feature>
<evidence type="ECO:0000256" key="2">
    <source>
        <dbReference type="SAM" id="MobiDB-lite"/>
    </source>
</evidence>
<reference evidence="4 5" key="1">
    <citation type="submission" date="2024-02" db="EMBL/GenBank/DDBJ databases">
        <authorList>
            <person name="Chen Y."/>
            <person name="Shah S."/>
            <person name="Dougan E. K."/>
            <person name="Thang M."/>
            <person name="Chan C."/>
        </authorList>
    </citation>
    <scope>NUCLEOTIDE SEQUENCE [LARGE SCALE GENOMIC DNA]</scope>
</reference>
<feature type="compositionally biased region" description="Basic residues" evidence="2">
    <location>
        <begin position="1216"/>
        <end position="1230"/>
    </location>
</feature>
<feature type="transmembrane region" description="Helical" evidence="3">
    <location>
        <begin position="2419"/>
        <end position="2437"/>
    </location>
</feature>
<keyword evidence="3" id="KW-1133">Transmembrane helix</keyword>
<proteinExistence type="predicted"/>
<evidence type="ECO:0000313" key="5">
    <source>
        <dbReference type="Proteomes" id="UP001642464"/>
    </source>
</evidence>
<keyword evidence="1" id="KW-0175">Coiled coil</keyword>
<feature type="transmembrane region" description="Helical" evidence="3">
    <location>
        <begin position="2346"/>
        <end position="2362"/>
    </location>
</feature>
<sequence length="2626" mass="292869">MAELKRIHDKVIEKTHKTVHAQPVISWHGFVERSDRDGGKEGMWHRQALNLFIVQRELLGDEMPASGTSVALLMAYEKKSKKPKSRSQRWVSVVTALSTGAIIISFILMGVALDTDPELQIWLALDTIVAMIFVAEACEICVILTCLMVVVKSYATWQNPLSGKAKLPEVLTPKAYFFGRDGLWNSFDVGLSLASRRFELGSMVAVAEIVINIIFTSAGAQAKLGKRYFKQTRAMATVAILSRESSLLRLSSIELMRKAALILRGLRLARMARLAKLTLGRSDGAERLHPGPTNARGFRADPVETDGYRASHGSYKSNVFGDYYDLSPELNDELPAGCKLHYMYGLEFCSSVMGCMFSIFRCMISECTTTGGRSLTMVFSDGIGLEFDVFYAISMVAVIFGLFNIITAIFVEATLSLGDDGVQPSAKASEQENAGTDGMALLSGTFQKGFHGMKLALSSALAAKNMTITRDGFRRALLLATPNVRLATKEELAMNEPAKEDAETIGQMLRDPERDNAYHDQTHFKGAPKRKHIRDDPERKRARLMMRGTKSIRELLKSRFGFREQLRKRKVQLQPPEKGDPVAPRKKVKKALPPPPAAESQDSMEEYTPSQAPEPEAPQEGQRPMLPAPSSAEPPTEAPRAEDVPVPPMDENEWLEEYRHLPQEERRRILQDDVPHGIKRKGGITEEEADRAVKRLRSNFCAATAASTVYGTLQNEWVSRYEVELLRQLTGLPVTAARIHRAPRKRLQRPPKMVSRSGLSILIGKDPASTFIVNEKDAEVAAHPRRRASFEWRGLTMFYRTEDPSKPTEVFVELPDGIHGVTLTTSEAEEFQQMWLEEMHDTLLAEVMMLKMKQSGKELDPSFFDAFEKQAFNKSDIKEWSEWIKNKVVRRVDKGEYAPPSCIFRAPLRMLRVNKAASPLLPLVAKSRLIVPGSRSERCLEDSWAIVCLHVDDGLLLGDLSDPRVIALRKQIDNLFTIKEWKEVTAEKPIQFLGVEVTRDSSGFHDDMGRYIKEIKVEKLQGEGLLGPREVTLYRQLVMRLRWPAQQTMPHMLYEVSNLAQRATKATYADYKEAVKLHQKFVEEANAGRASICVDRHLYGRLVIDMMLYGYKTLDENWRTTMGISGGVVTDAESLYDHMGTTGQIPTERQTMLDLMVARDHLESGAYEFFWVPTHRQHADGLTKKMKNILWETFCNLPRISLKETEDERKLEEHRKGLRKAQRQRRKDRMKGRDPSQAADFEKALSLPYTISFRAHAAKHIDICWSTAGNAFILGRKQVMAAWQSSMDVKKVQAELMARRKDAEVQQLRAENTALQEKLLSVECEDRFALVLQVAGGEQMVKGSAQVPKLKLTLKVLKTGRTDRGLTADDRGFGVLASLLAPGFLRAVAPAEPQIVLTEELAKLEDFGKDSSVLAGAWKDWRVAASEELKSQALEDPDPETPSRAFGENSSACPSPVRAIFYGIQRLSFPPGVAGDGNEGPIGAPKKTVSDMLEVGAALLMRAMAAEREPVPFMNAELRSQTCCLENFSPVVQPSDITVWEAVELSSRAPAGSSEKKPAASIPLKRPPKLSPTIADRFCNYHVLNEKLNEGLLPDREFALVKASHVPELRQIAAMHDIKTPYALVVWDTVPDTPKPCDRSEKRWLSTNSGAVHVWFSPLLHELPDLPSQPAVHESKGCDSEELVPIRVTAYQVHQPAKWKDFRKDPVKHFVTILPAGLHLRTYGWREVLTDGQTAILGYAKIPQSKKDEILALAGKGGWLLEPLRCNATDKKPVAWVAKQPDETPAIYFCRVLALGINFLKERLHWRDTWTLDPDANRVTEDGSIPTSADESCGDPVEFRTLSRPCAVPVEILWSLESCGDPVGIDKGWFYVASTTLQKTLGCLTFAVMAMCIQIRVPGEKLSDGEGEADLPKTSQVFGGGAPATSHLLEPLLNVPSPQMTEELALAIHAEGLGFLASGRVKVNAGKQSCQLDGGGLVEYEILAEQVLQLRVGQLSAMILDRIFQWLEKLFEVKDDKVKVVMALDLGQAMQKASLMKSNLAKSNVAKFESALNPVMVELKRIHDQEIEKGRKRARRQPVLSWNGFVALELQAECMLLPDLPKFTSGPTAFASETALNLFIVQRELLGDDMPATGTSTALLMAYEKKTKKPISRSQRWVNLVTALSTGGIIVSRLARLFGKAEVSNCFVLMGVALDTDPNLLIWLLLDTIVALIFVAEVRLQVADGQKYKQFRTKCLQPGSISSVEIACGTALTSDFRWRLGRVPAPVAVAEIAINIIYSSSGDTARKAALVLRGLRLARMARLAKLIRMPLLAELANLISGFVLSVRDSAIKPLCSQRTRTNWVRSLFWVMIFLTLIVYETWQHVEQVIALGFRAGVETFSGTMPDNCLMGDFYPLGNDLEQQLPPGCHWETSDGKLHYMYGLEFCASVVGCMFSIFRCMISECTTKGGRSLTMIFSDGIGLEFDMFYAVSMVVVLFGLFNIITAIFVEATLNGLKENEVQRKYAKAYESNYMTEQLAKLVMTVSTQVQKLRSRTCFQKLRTALPGLQFSNRSVGNRQENALQDGEIYLSRADACEHGLFCTTQLVNAGIRHWKMVLLVTEVKRSLINSYGIQMQLGDRISQGAKP</sequence>
<feature type="transmembrane region" description="Helical" evidence="3">
    <location>
        <begin position="389"/>
        <end position="411"/>
    </location>
</feature>
<keyword evidence="3" id="KW-0472">Membrane</keyword>
<feature type="transmembrane region" description="Helical" evidence="3">
    <location>
        <begin position="2200"/>
        <end position="2220"/>
    </location>
</feature>
<gene>
    <name evidence="4" type="ORF">SCF082_LOCUS51767</name>
</gene>
<dbReference type="EMBL" id="CAXAMM010043751">
    <property type="protein sequence ID" value="CAK9111548.1"/>
    <property type="molecule type" value="Genomic_DNA"/>
</dbReference>
<feature type="transmembrane region" description="Helical" evidence="3">
    <location>
        <begin position="2466"/>
        <end position="2488"/>
    </location>
</feature>
<evidence type="ECO:0000256" key="1">
    <source>
        <dbReference type="SAM" id="Coils"/>
    </source>
</evidence>
<feature type="transmembrane region" description="Helical" evidence="3">
    <location>
        <begin position="90"/>
        <end position="113"/>
    </location>
</feature>
<keyword evidence="3" id="KW-0812">Transmembrane</keyword>
<evidence type="ECO:0000256" key="3">
    <source>
        <dbReference type="SAM" id="Phobius"/>
    </source>
</evidence>
<organism evidence="4 5">
    <name type="scientific">Durusdinium trenchii</name>
    <dbReference type="NCBI Taxonomy" id="1381693"/>
    <lineage>
        <taxon>Eukaryota</taxon>
        <taxon>Sar</taxon>
        <taxon>Alveolata</taxon>
        <taxon>Dinophyceae</taxon>
        <taxon>Suessiales</taxon>
        <taxon>Symbiodiniaceae</taxon>
        <taxon>Durusdinium</taxon>
    </lineage>
</organism>
<feature type="compositionally biased region" description="Low complexity" evidence="2">
    <location>
        <begin position="611"/>
        <end position="620"/>
    </location>
</feature>
<feature type="region of interest" description="Disordered" evidence="2">
    <location>
        <begin position="1205"/>
        <end position="1238"/>
    </location>
</feature>
<feature type="coiled-coil region" evidence="1">
    <location>
        <begin position="1291"/>
        <end position="1325"/>
    </location>
</feature>
<name>A0ABP0SGN2_9DINO</name>
<feature type="region of interest" description="Disordered" evidence="2">
    <location>
        <begin position="519"/>
        <end position="541"/>
    </location>
</feature>
<feature type="compositionally biased region" description="Basic and acidic residues" evidence="2">
    <location>
        <begin position="1205"/>
        <end position="1215"/>
    </location>
</feature>